<evidence type="ECO:0000256" key="1">
    <source>
        <dbReference type="SAM" id="MobiDB-lite"/>
    </source>
</evidence>
<dbReference type="PANTHER" id="PTHR46424:SF1">
    <property type="entry name" value="UBX DOMAIN-CONTAINING PROTEIN 4"/>
    <property type="match status" value="1"/>
</dbReference>
<dbReference type="EMBL" id="KK118571">
    <property type="protein sequence ID" value="KFM73302.1"/>
    <property type="molecule type" value="Genomic_DNA"/>
</dbReference>
<feature type="non-terminal residue" evidence="2">
    <location>
        <position position="91"/>
    </location>
</feature>
<accession>A0A087U7G3</accession>
<name>A0A087U7G3_STEMI</name>
<reference evidence="2 3" key="1">
    <citation type="submission" date="2013-11" db="EMBL/GenBank/DDBJ databases">
        <title>Genome sequencing of Stegodyphus mimosarum.</title>
        <authorList>
            <person name="Bechsgaard J."/>
        </authorList>
    </citation>
    <scope>NUCLEOTIDE SEQUENCE [LARGE SCALE GENOMIC DNA]</scope>
</reference>
<gene>
    <name evidence="2" type="ORF">X975_15132</name>
</gene>
<proteinExistence type="predicted"/>
<feature type="region of interest" description="Disordered" evidence="1">
    <location>
        <begin position="18"/>
        <end position="91"/>
    </location>
</feature>
<dbReference type="Proteomes" id="UP000054359">
    <property type="component" value="Unassembled WGS sequence"/>
</dbReference>
<organism evidence="2 3">
    <name type="scientific">Stegodyphus mimosarum</name>
    <name type="common">African social velvet spider</name>
    <dbReference type="NCBI Taxonomy" id="407821"/>
    <lineage>
        <taxon>Eukaryota</taxon>
        <taxon>Metazoa</taxon>
        <taxon>Ecdysozoa</taxon>
        <taxon>Arthropoda</taxon>
        <taxon>Chelicerata</taxon>
        <taxon>Arachnida</taxon>
        <taxon>Araneae</taxon>
        <taxon>Araneomorphae</taxon>
        <taxon>Entelegynae</taxon>
        <taxon>Eresoidea</taxon>
        <taxon>Eresidae</taxon>
        <taxon>Stegodyphus</taxon>
    </lineage>
</organism>
<dbReference type="STRING" id="407821.A0A087U7G3"/>
<feature type="compositionally biased region" description="Polar residues" evidence="1">
    <location>
        <begin position="31"/>
        <end position="45"/>
    </location>
</feature>
<protein>
    <submittedName>
        <fullName evidence="2">UBX domain-containing protein 4</fullName>
    </submittedName>
</protein>
<feature type="compositionally biased region" description="Basic and acidic residues" evidence="1">
    <location>
        <begin position="46"/>
        <end position="67"/>
    </location>
</feature>
<evidence type="ECO:0000313" key="2">
    <source>
        <dbReference type="EMBL" id="KFM73302.1"/>
    </source>
</evidence>
<sequence length="91" mass="10406">MLISPLTSIWRLIQSFFPGSSQEPNCPPSEVPTNAQQPSTSANRASDNDRQSTTRRREPTFYKREGNVFRINNQSDEDENNTWNGNSTQQM</sequence>
<dbReference type="OrthoDB" id="2445133at2759"/>
<dbReference type="PANTHER" id="PTHR46424">
    <property type="entry name" value="UBX DOMAIN-CONTAINING PROTEIN 4"/>
    <property type="match status" value="1"/>
</dbReference>
<dbReference type="GO" id="GO:0005783">
    <property type="term" value="C:endoplasmic reticulum"/>
    <property type="evidence" value="ECO:0007669"/>
    <property type="project" value="TreeGrafter"/>
</dbReference>
<keyword evidence="3" id="KW-1185">Reference proteome</keyword>
<feature type="compositionally biased region" description="Polar residues" evidence="1">
    <location>
        <begin position="81"/>
        <end position="91"/>
    </location>
</feature>
<dbReference type="AlphaFoldDB" id="A0A087U7G3"/>
<dbReference type="GO" id="GO:0036503">
    <property type="term" value="P:ERAD pathway"/>
    <property type="evidence" value="ECO:0007669"/>
    <property type="project" value="TreeGrafter"/>
</dbReference>
<evidence type="ECO:0000313" key="3">
    <source>
        <dbReference type="Proteomes" id="UP000054359"/>
    </source>
</evidence>